<evidence type="ECO:0000313" key="6">
    <source>
        <dbReference type="Proteomes" id="UP000553957"/>
    </source>
</evidence>
<keyword evidence="3" id="KW-0378">Hydrolase</keyword>
<dbReference type="AlphaFoldDB" id="A0A7Y4KUR2"/>
<proteinExistence type="predicted"/>
<dbReference type="SUPFAM" id="SSF56091">
    <property type="entry name" value="DNA ligase/mRNA capping enzyme, catalytic domain"/>
    <property type="match status" value="1"/>
</dbReference>
<dbReference type="SUPFAM" id="SSF52540">
    <property type="entry name" value="P-loop containing nucleoside triphosphate hydrolases"/>
    <property type="match status" value="1"/>
</dbReference>
<protein>
    <submittedName>
        <fullName evidence="4">Polynucleotide kinase-phosphatase</fullName>
    </submittedName>
    <submittedName>
        <fullName evidence="3">Protein phosphatase</fullName>
        <ecNumber evidence="3">3.1.3.16</ecNumber>
    </submittedName>
</protein>
<dbReference type="GO" id="GO:0004722">
    <property type="term" value="F:protein serine/threonine phosphatase activity"/>
    <property type="evidence" value="ECO:0007669"/>
    <property type="project" value="UniProtKB-EC"/>
</dbReference>
<dbReference type="Gene3D" id="3.40.50.300">
    <property type="entry name" value="P-loop containing nucleotide triphosphate hydrolases"/>
    <property type="match status" value="1"/>
</dbReference>
<dbReference type="Proteomes" id="UP000553957">
    <property type="component" value="Unassembled WGS sequence"/>
</dbReference>
<sequence length="839" mass="92047">MIDIPALSLVVLVGASGSGKSTFARTHFKGTEVISSDFCRGLVSDDENDQAATKDAFEVLHFIAGKRLAAGRLTVIDATNVQPEARKELVALAREHDVLPVAIVLDPPERVCVERNELRGDRQFGAKVITRQRGQLKRGLRSLKREGFRKVHVLNSVEEIDAVSIERTRLFNDLTDRTGPFDIVGDVHGCRPELERLLTDLGYTLLLDDAGRPIDAVQEGRRAIFVGDLVDRGPDSPGVLRLVMGMVAAGNAYCVPGNHEDKLLRALQGRNVKVSHGLETTLEQLEQETPEFRAQVAAFIDGLISHYVFDGGKLVVSHAGLVERMHGRASGRVRSFCLYGETTGETDEFGLPVRYPWANEYRGRAMVVYGHTPTPEPEWINNTICLDTGAVFGGSLTALRYPERELVAVQSAEEYYAPAKPLHVASAPAREPDVLELTDVTGRRVIETSVHGRLSVRAEQAGAALEVMSRFAIDPRFLLYLPPTMSPVATSPLPGLLEHPLQAFETFRGQGVTELVCEEKHMGSRAVVLLTRDDEVAEKRFGLAGRGALHTRTGRSFFEPALTDELLSRLRGVAEAAGIFDELDTSWLLLDAELLPWSAKAEELLRDQYAAVGAAARTSLPAATAALESAVAAGLDVGDLLATMQSRAVNADRFTAAYRRYCWPTDGLDGVRIAPFQVLATEGSTYQDRPHAWHLDIADRLVAAGPELITPTRRLFVDESAWSDGVAWWEELTGAGGEGMVVKPAANLIRTAKGLAQPGLKVRGPEYLRLIYGPDYTEPANFERLRDRNLGHKRSLALREYALGLEALERVARGEPLWRIHECVFAVLALESEPVDPRL</sequence>
<dbReference type="NCBIfam" id="TIGR04075">
    <property type="entry name" value="bacter_Pnkp"/>
    <property type="match status" value="1"/>
</dbReference>
<dbReference type="PANTHER" id="PTHR42850">
    <property type="entry name" value="METALLOPHOSPHOESTERASE"/>
    <property type="match status" value="1"/>
</dbReference>
<dbReference type="CDD" id="cd07423">
    <property type="entry name" value="MPP_Prp_like"/>
    <property type="match status" value="1"/>
</dbReference>
<dbReference type="InterPro" id="IPR041780">
    <property type="entry name" value="MPP_PrpE-like"/>
</dbReference>
<reference evidence="4 5" key="1">
    <citation type="submission" date="2020-05" db="EMBL/GenBank/DDBJ databases">
        <title>Genome sequence of Kribbella sandramycini ATCC 39419.</title>
        <authorList>
            <person name="Maclea K.S."/>
            <person name="Fair J.L."/>
        </authorList>
    </citation>
    <scope>NUCLEOTIDE SEQUENCE [LARGE SCALE GENOMIC DNA]</scope>
    <source>
        <strain evidence="4 5">ATCC 39419</strain>
    </source>
</reference>
<dbReference type="EC" id="3.1.3.16" evidence="3"/>
<dbReference type="InterPro" id="IPR050126">
    <property type="entry name" value="Ap4A_hydrolase"/>
</dbReference>
<dbReference type="EMBL" id="JABJRC010000001">
    <property type="protein sequence ID" value="NOL39075.1"/>
    <property type="molecule type" value="Genomic_DNA"/>
</dbReference>
<dbReference type="Pfam" id="PF16542">
    <property type="entry name" value="PNKP_ligase"/>
    <property type="match status" value="1"/>
</dbReference>
<dbReference type="InterPro" id="IPR004843">
    <property type="entry name" value="Calcineurin-like_PHP"/>
</dbReference>
<dbReference type="Pfam" id="PF00149">
    <property type="entry name" value="Metallophos"/>
    <property type="match status" value="1"/>
</dbReference>
<gene>
    <name evidence="3" type="ORF">HNR71_003970</name>
    <name evidence="4" type="ORF">HPO96_02330</name>
</gene>
<dbReference type="Pfam" id="PF13671">
    <property type="entry name" value="AAA_33"/>
    <property type="match status" value="1"/>
</dbReference>
<organism evidence="4 5">
    <name type="scientific">Kribbella sandramycini</name>
    <dbReference type="NCBI Taxonomy" id="60450"/>
    <lineage>
        <taxon>Bacteria</taxon>
        <taxon>Bacillati</taxon>
        <taxon>Actinomycetota</taxon>
        <taxon>Actinomycetes</taxon>
        <taxon>Propionibacteriales</taxon>
        <taxon>Kribbellaceae</taxon>
        <taxon>Kribbella</taxon>
    </lineage>
</organism>
<evidence type="ECO:0000313" key="3">
    <source>
        <dbReference type="EMBL" id="MBB6568333.1"/>
    </source>
</evidence>
<feature type="domain" description="Calcineurin-like phosphoesterase" evidence="1">
    <location>
        <begin position="180"/>
        <end position="374"/>
    </location>
</feature>
<dbReference type="RefSeq" id="WP_171670582.1">
    <property type="nucleotide sequence ID" value="NZ_BAAAGT010000007.1"/>
</dbReference>
<evidence type="ECO:0000313" key="5">
    <source>
        <dbReference type="Proteomes" id="UP000534306"/>
    </source>
</evidence>
<name>A0A7Y4KUR2_9ACTN</name>
<evidence type="ECO:0000259" key="1">
    <source>
        <dbReference type="Pfam" id="PF00149"/>
    </source>
</evidence>
<dbReference type="InterPro" id="IPR029052">
    <property type="entry name" value="Metallo-depent_PP-like"/>
</dbReference>
<evidence type="ECO:0000313" key="4">
    <source>
        <dbReference type="EMBL" id="NOL39075.1"/>
    </source>
</evidence>
<dbReference type="InterPro" id="IPR032380">
    <property type="entry name" value="PNKP_ligase_dom"/>
</dbReference>
<dbReference type="InterPro" id="IPR027417">
    <property type="entry name" value="P-loop_NTPase"/>
</dbReference>
<evidence type="ECO:0000259" key="2">
    <source>
        <dbReference type="Pfam" id="PF16542"/>
    </source>
</evidence>
<feature type="domain" description="Polynucleotide kinase-phosphatase ligase" evidence="2">
    <location>
        <begin position="463"/>
        <end position="834"/>
    </location>
</feature>
<keyword evidence="5" id="KW-1185">Reference proteome</keyword>
<dbReference type="PANTHER" id="PTHR42850:SF7">
    <property type="entry name" value="BIS(5'-NUCLEOSYL)-TETRAPHOSPHATASE PRPE [ASYMMETRICAL]"/>
    <property type="match status" value="1"/>
</dbReference>
<keyword evidence="4" id="KW-0418">Kinase</keyword>
<keyword evidence="4" id="KW-0808">Transferase</keyword>
<dbReference type="GO" id="GO:0005737">
    <property type="term" value="C:cytoplasm"/>
    <property type="evidence" value="ECO:0007669"/>
    <property type="project" value="TreeGrafter"/>
</dbReference>
<dbReference type="Gene3D" id="3.30.470.30">
    <property type="entry name" value="DNA ligase/mRNA capping enzyme"/>
    <property type="match status" value="2"/>
</dbReference>
<dbReference type="GO" id="GO:0016301">
    <property type="term" value="F:kinase activity"/>
    <property type="evidence" value="ECO:0007669"/>
    <property type="project" value="UniProtKB-KW"/>
</dbReference>
<accession>A0A7Y4KUR2</accession>
<dbReference type="Gene3D" id="3.60.21.10">
    <property type="match status" value="1"/>
</dbReference>
<reference evidence="3 6" key="2">
    <citation type="submission" date="2020-08" db="EMBL/GenBank/DDBJ databases">
        <title>Sequencing the genomes of 1000 actinobacteria strains.</title>
        <authorList>
            <person name="Klenk H.-P."/>
        </authorList>
    </citation>
    <scope>NUCLEOTIDE SEQUENCE [LARGE SCALE GENOMIC DNA]</scope>
    <source>
        <strain evidence="3 6">DSM 15626</strain>
    </source>
</reference>
<dbReference type="InterPro" id="IPR024028">
    <property type="entry name" value="PNKP_bac"/>
</dbReference>
<comment type="caution">
    <text evidence="4">The sequence shown here is derived from an EMBL/GenBank/DDBJ whole genome shotgun (WGS) entry which is preliminary data.</text>
</comment>
<dbReference type="SUPFAM" id="SSF56300">
    <property type="entry name" value="Metallo-dependent phosphatases"/>
    <property type="match status" value="1"/>
</dbReference>
<dbReference type="Proteomes" id="UP000534306">
    <property type="component" value="Unassembled WGS sequence"/>
</dbReference>
<dbReference type="EMBL" id="JACHKF010000001">
    <property type="protein sequence ID" value="MBB6568333.1"/>
    <property type="molecule type" value="Genomic_DNA"/>
</dbReference>